<organism evidence="2 3">
    <name type="scientific">Thermothelomyces thermophilus (strain ATCC 42464 / BCRC 31852 / DSM 1799)</name>
    <name type="common">Sporotrichum thermophile</name>
    <dbReference type="NCBI Taxonomy" id="573729"/>
    <lineage>
        <taxon>Eukaryota</taxon>
        <taxon>Fungi</taxon>
        <taxon>Dikarya</taxon>
        <taxon>Ascomycota</taxon>
        <taxon>Pezizomycotina</taxon>
        <taxon>Sordariomycetes</taxon>
        <taxon>Sordariomycetidae</taxon>
        <taxon>Sordariales</taxon>
        <taxon>Chaetomiaceae</taxon>
        <taxon>Thermothelomyces</taxon>
    </lineage>
</organism>
<dbReference type="STRING" id="573729.G2QDA9"/>
<dbReference type="KEGG" id="mtm:MYCTH_49795"/>
<proteinExistence type="predicted"/>
<dbReference type="VEuPathDB" id="FungiDB:MYCTH_49795"/>
<dbReference type="OMA" id="HLESWCE"/>
<dbReference type="OrthoDB" id="5406275at2759"/>
<dbReference type="EMBL" id="CP003004">
    <property type="protein sequence ID" value="AEO57475.1"/>
    <property type="molecule type" value="Genomic_DNA"/>
</dbReference>
<evidence type="ECO:0000313" key="3">
    <source>
        <dbReference type="Proteomes" id="UP000007322"/>
    </source>
</evidence>
<dbReference type="RefSeq" id="XP_003662720.1">
    <property type="nucleotide sequence ID" value="XM_003662672.1"/>
</dbReference>
<dbReference type="InParanoid" id="G2QDA9"/>
<dbReference type="PANTHER" id="PTHR33488">
    <property type="entry name" value="ZGC:162509"/>
    <property type="match status" value="1"/>
</dbReference>
<keyword evidence="3" id="KW-1185">Reference proteome</keyword>
<protein>
    <submittedName>
        <fullName evidence="2">Uncharacterized protein</fullName>
    </submittedName>
</protein>
<accession>G2QDA9</accession>
<dbReference type="Proteomes" id="UP000007322">
    <property type="component" value="Chromosome 3"/>
</dbReference>
<dbReference type="GeneID" id="11507346"/>
<dbReference type="AlphaFoldDB" id="G2QDA9"/>
<evidence type="ECO:0000313" key="2">
    <source>
        <dbReference type="EMBL" id="AEO57475.1"/>
    </source>
</evidence>
<name>G2QDA9_THET4</name>
<sequence length="360" mass="39927">MRSTDWATPLAAAPSAVGTMAILLKTASSDAAAGLPVKSRDVVGDRGEVVSQLPYDLLHSNLQSCSDIGRSAFTEGRSTMDYVHKAAISIIRNGGKVESILEMLENIEDARVNLKPEMQSVKRTAEISLERVRSLTENFQYWYWMICCLKNNVLESRGDRTPPPPPFFSPSPSKRSRQELPPSNANKVCFPAGTVQAKSSRQLSDLKEQVNGLVAFFKSILEEVSATVDNDVEDFLATIERGVQTFGDTNIISNINLRKPAQRRIRNTALQIQGSFSGIRDITGTYVAISDRYIQPAINKMEALSATKGDEWDAKSEEFVRWCRQSMREIEEITRAAADGLESNMTERVSYLQHAIESTA</sequence>
<reference evidence="2 3" key="1">
    <citation type="journal article" date="2011" name="Nat. Biotechnol.">
        <title>Comparative genomic analysis of the thermophilic biomass-degrading fungi Myceliophthora thermophila and Thielavia terrestris.</title>
        <authorList>
            <person name="Berka R.M."/>
            <person name="Grigoriev I.V."/>
            <person name="Otillar R."/>
            <person name="Salamov A."/>
            <person name="Grimwood J."/>
            <person name="Reid I."/>
            <person name="Ishmael N."/>
            <person name="John T."/>
            <person name="Darmond C."/>
            <person name="Moisan M.-C."/>
            <person name="Henrissat B."/>
            <person name="Coutinho P.M."/>
            <person name="Lombard V."/>
            <person name="Natvig D.O."/>
            <person name="Lindquist E."/>
            <person name="Schmutz J."/>
            <person name="Lucas S."/>
            <person name="Harris P."/>
            <person name="Powlowski J."/>
            <person name="Bellemare A."/>
            <person name="Taylor D."/>
            <person name="Butler G."/>
            <person name="de Vries R.P."/>
            <person name="Allijn I.E."/>
            <person name="van den Brink J."/>
            <person name="Ushinsky S."/>
            <person name="Storms R."/>
            <person name="Powell A.J."/>
            <person name="Paulsen I.T."/>
            <person name="Elbourne L.D.H."/>
            <person name="Baker S.E."/>
            <person name="Magnuson J."/>
            <person name="LaBoissiere S."/>
            <person name="Clutterbuck A.J."/>
            <person name="Martinez D."/>
            <person name="Wogulis M."/>
            <person name="de Leon A.L."/>
            <person name="Rey M.W."/>
            <person name="Tsang A."/>
        </authorList>
    </citation>
    <scope>NUCLEOTIDE SEQUENCE [LARGE SCALE GENOMIC DNA]</scope>
    <source>
        <strain evidence="3">ATCC 42464 / BCRC 31852 / DSM 1799</strain>
    </source>
</reference>
<evidence type="ECO:0000256" key="1">
    <source>
        <dbReference type="SAM" id="MobiDB-lite"/>
    </source>
</evidence>
<dbReference type="PANTHER" id="PTHR33488:SF2">
    <property type="entry name" value="EARLY ENDOSOME ANTIGEN 1-LIKE"/>
    <property type="match status" value="1"/>
</dbReference>
<feature type="region of interest" description="Disordered" evidence="1">
    <location>
        <begin position="159"/>
        <end position="183"/>
    </location>
</feature>
<gene>
    <name evidence="2" type="ORF">MYCTH_49795</name>
</gene>
<dbReference type="eggNOG" id="ENOG502TDBR">
    <property type="taxonomic scope" value="Eukaryota"/>
</dbReference>
<dbReference type="HOGENOM" id="CLU_769828_0_0_1"/>